<dbReference type="PATRIC" id="fig|861450.3.peg.535"/>
<reference evidence="3 4" key="1">
    <citation type="submission" date="2011-08" db="EMBL/GenBank/DDBJ databases">
        <authorList>
            <person name="Weinstock G."/>
            <person name="Sodergren E."/>
            <person name="Clifton S."/>
            <person name="Fulton L."/>
            <person name="Fulton B."/>
            <person name="Courtney L."/>
            <person name="Fronick C."/>
            <person name="Harrison M."/>
            <person name="Strong C."/>
            <person name="Farmer C."/>
            <person name="Delahaunty K."/>
            <person name="Markovic C."/>
            <person name="Hall O."/>
            <person name="Minx P."/>
            <person name="Tomlinson C."/>
            <person name="Mitreva M."/>
            <person name="Hou S."/>
            <person name="Chen J."/>
            <person name="Wollam A."/>
            <person name="Pepin K.H."/>
            <person name="Johnson M."/>
            <person name="Bhonagiri V."/>
            <person name="Zhang X."/>
            <person name="Suruliraj S."/>
            <person name="Warren W."/>
            <person name="Chinwalla A."/>
            <person name="Mardis E.R."/>
            <person name="Wilson R.K."/>
        </authorList>
    </citation>
    <scope>NUCLEOTIDE SEQUENCE [LARGE SCALE GENOMIC DNA]</scope>
    <source>
        <strain evidence="3 4">F0357</strain>
    </source>
</reference>
<dbReference type="Pfam" id="PF00149">
    <property type="entry name" value="Metallophos"/>
    <property type="match status" value="1"/>
</dbReference>
<dbReference type="EMBL" id="AGCJ01000018">
    <property type="protein sequence ID" value="EHM42426.1"/>
    <property type="molecule type" value="Genomic_DNA"/>
</dbReference>
<protein>
    <recommendedName>
        <fullName evidence="2">Calcineurin-like phosphoesterase domain-containing protein</fullName>
    </recommendedName>
</protein>
<dbReference type="InterPro" id="IPR004843">
    <property type="entry name" value="Calcineurin-like_PHP"/>
</dbReference>
<sequence>MAHLPFAPVLGNHEAYSLDWSFAPPEIYTALFPVPENGPKGQRKLAYSFDYGDVHYVSLNTDYEELREQNPTMLTDGAAWLDADLEEAVKRKQRLIILMHRSPWSTPYSGQVDTIGAAFLPVFDKYRVPLVLTAHEHCYARSVPLRAGAADKSGTVYITTGRSGSEGWRDARKRSFDAVYYNPLDMPVYIELEVRPDAYRIRACKVDGTVIDDAIVQTRRD</sequence>
<name>G9YFZ6_9FIRM</name>
<comment type="caution">
    <text evidence="3">The sequence shown here is derived from an EMBL/GenBank/DDBJ whole genome shotgun (WGS) entry which is preliminary data.</text>
</comment>
<dbReference type="HOGENOM" id="CLU_1248488_0_0_9"/>
<keyword evidence="4" id="KW-1185">Reference proteome</keyword>
<dbReference type="AlphaFoldDB" id="G9YFZ6"/>
<evidence type="ECO:0000259" key="2">
    <source>
        <dbReference type="Pfam" id="PF00149"/>
    </source>
</evidence>
<evidence type="ECO:0000313" key="3">
    <source>
        <dbReference type="EMBL" id="EHM42426.1"/>
    </source>
</evidence>
<dbReference type="InterPro" id="IPR029052">
    <property type="entry name" value="Metallo-depent_PP-like"/>
</dbReference>
<dbReference type="InterPro" id="IPR039331">
    <property type="entry name" value="PAPs-like"/>
</dbReference>
<dbReference type="eggNOG" id="COG1409">
    <property type="taxonomic scope" value="Bacteria"/>
</dbReference>
<dbReference type="STRING" id="861450.HMPREF0080_00559"/>
<dbReference type="SUPFAM" id="SSF56300">
    <property type="entry name" value="Metallo-dependent phosphatases"/>
    <property type="match status" value="1"/>
</dbReference>
<dbReference type="RefSeq" id="WP_006789547.1">
    <property type="nucleotide sequence ID" value="NZ_JH417572.1"/>
</dbReference>
<evidence type="ECO:0000313" key="4">
    <source>
        <dbReference type="Proteomes" id="UP000005481"/>
    </source>
</evidence>
<proteinExistence type="predicted"/>
<dbReference type="PANTHER" id="PTHR22953">
    <property type="entry name" value="ACID PHOSPHATASE RELATED"/>
    <property type="match status" value="1"/>
</dbReference>
<accession>G9YFZ6</accession>
<organism evidence="3 4">
    <name type="scientific">Anaeroglobus geminatus F0357</name>
    <dbReference type="NCBI Taxonomy" id="861450"/>
    <lineage>
        <taxon>Bacteria</taxon>
        <taxon>Bacillati</taxon>
        <taxon>Bacillota</taxon>
        <taxon>Negativicutes</taxon>
        <taxon>Veillonellales</taxon>
        <taxon>Veillonellaceae</taxon>
        <taxon>Anaeroglobus</taxon>
    </lineage>
</organism>
<evidence type="ECO:0000256" key="1">
    <source>
        <dbReference type="ARBA" id="ARBA00022729"/>
    </source>
</evidence>
<dbReference type="GO" id="GO:0003993">
    <property type="term" value="F:acid phosphatase activity"/>
    <property type="evidence" value="ECO:0007669"/>
    <property type="project" value="InterPro"/>
</dbReference>
<keyword evidence="1" id="KW-0732">Signal</keyword>
<gene>
    <name evidence="3" type="ORF">HMPREF0080_00559</name>
</gene>
<dbReference type="Proteomes" id="UP000005481">
    <property type="component" value="Unassembled WGS sequence"/>
</dbReference>
<dbReference type="Gene3D" id="3.60.21.10">
    <property type="match status" value="1"/>
</dbReference>
<dbReference type="PANTHER" id="PTHR22953:SF153">
    <property type="entry name" value="PURPLE ACID PHOSPHATASE"/>
    <property type="match status" value="1"/>
</dbReference>
<feature type="domain" description="Calcineurin-like phosphoesterase" evidence="2">
    <location>
        <begin position="5"/>
        <end position="139"/>
    </location>
</feature>